<evidence type="ECO:0000256" key="2">
    <source>
        <dbReference type="ARBA" id="ARBA00023136"/>
    </source>
</evidence>
<evidence type="ECO:0000313" key="5">
    <source>
        <dbReference type="Proteomes" id="UP001629246"/>
    </source>
</evidence>
<keyword evidence="2" id="KW-0472">Membrane</keyword>
<keyword evidence="5" id="KW-1185">Reference proteome</keyword>
<accession>A0ABW9A7K6</accession>
<dbReference type="RefSeq" id="WP_408157961.1">
    <property type="nucleotide sequence ID" value="NZ_JAQQFM010000005.1"/>
</dbReference>
<dbReference type="InterPro" id="IPR007450">
    <property type="entry name" value="BamE_dom"/>
</dbReference>
<comment type="caution">
    <text evidence="4">The sequence shown here is derived from an EMBL/GenBank/DDBJ whole genome shotgun (WGS) entry which is preliminary data.</text>
</comment>
<evidence type="ECO:0000259" key="3">
    <source>
        <dbReference type="Pfam" id="PF04355"/>
    </source>
</evidence>
<gene>
    <name evidence="4" type="primary">bamE</name>
    <name evidence="4" type="ORF">PQR62_11470</name>
</gene>
<sequence length="151" mass="17263">MFGCDRNGNPIEEFGLDQLQKGVSSEAEVRKIMGEPDTVWDDGHGAHTLEYPKGPEGVRTWMFAINPLGTLIDYRQVLTSDNFSKVLPGMSQAEVRRLLGRPRSVMQFARKNEEVWDWKYIDVHEQRLFNVHFDLNSTQVARTSISEISGH</sequence>
<feature type="domain" description="Outer membrane protein assembly factor BamE" evidence="3">
    <location>
        <begin position="77"/>
        <end position="135"/>
    </location>
</feature>
<evidence type="ECO:0000256" key="1">
    <source>
        <dbReference type="ARBA" id="ARBA00022729"/>
    </source>
</evidence>
<evidence type="ECO:0000313" key="4">
    <source>
        <dbReference type="EMBL" id="MFL9924888.1"/>
    </source>
</evidence>
<keyword evidence="1" id="KW-0732">Signal</keyword>
<dbReference type="EMBL" id="JAQQFM010000005">
    <property type="protein sequence ID" value="MFL9924888.1"/>
    <property type="molecule type" value="Genomic_DNA"/>
</dbReference>
<name>A0ABW9A7K6_9BURK</name>
<dbReference type="Proteomes" id="UP001629246">
    <property type="component" value="Unassembled WGS sequence"/>
</dbReference>
<protein>
    <submittedName>
        <fullName evidence="4">Outer membrane protein assembly factor BamE</fullName>
    </submittedName>
</protein>
<dbReference type="InterPro" id="IPR037873">
    <property type="entry name" value="BamE-like"/>
</dbReference>
<dbReference type="Gene3D" id="3.30.1450.10">
    <property type="match status" value="1"/>
</dbReference>
<reference evidence="4 5" key="1">
    <citation type="journal article" date="2024" name="Chem. Sci.">
        <title>Discovery of megapolipeptins by genome mining of a Burkholderiales bacteria collection.</title>
        <authorList>
            <person name="Paulo B.S."/>
            <person name="Recchia M.J.J."/>
            <person name="Lee S."/>
            <person name="Fergusson C.H."/>
            <person name="Romanowski S.B."/>
            <person name="Hernandez A."/>
            <person name="Krull N."/>
            <person name="Liu D.Y."/>
            <person name="Cavanagh H."/>
            <person name="Bos A."/>
            <person name="Gray C.A."/>
            <person name="Murphy B.T."/>
            <person name="Linington R.G."/>
            <person name="Eustaquio A.S."/>
        </authorList>
    </citation>
    <scope>NUCLEOTIDE SEQUENCE [LARGE SCALE GENOMIC DNA]</scope>
    <source>
        <strain evidence="4 5">RL21-008-BIB-A</strain>
    </source>
</reference>
<organism evidence="4 5">
    <name type="scientific">Herbaspirillum lusitanum</name>
    <dbReference type="NCBI Taxonomy" id="213312"/>
    <lineage>
        <taxon>Bacteria</taxon>
        <taxon>Pseudomonadati</taxon>
        <taxon>Pseudomonadota</taxon>
        <taxon>Betaproteobacteria</taxon>
        <taxon>Burkholderiales</taxon>
        <taxon>Oxalobacteraceae</taxon>
        <taxon>Herbaspirillum</taxon>
    </lineage>
</organism>
<proteinExistence type="predicted"/>
<dbReference type="Pfam" id="PF04355">
    <property type="entry name" value="BamE"/>
    <property type="match status" value="1"/>
</dbReference>